<protein>
    <submittedName>
        <fullName evidence="3">Uncharacterized protein</fullName>
    </submittedName>
</protein>
<feature type="transmembrane region" description="Helical" evidence="2">
    <location>
        <begin position="318"/>
        <end position="335"/>
    </location>
</feature>
<name>A0A261EQL0_9BIFI</name>
<keyword evidence="2" id="KW-0472">Membrane</keyword>
<dbReference type="Pfam" id="PF19484">
    <property type="entry name" value="DUF6020"/>
    <property type="match status" value="1"/>
</dbReference>
<dbReference type="EMBL" id="MWWR01000022">
    <property type="protein sequence ID" value="OZG49141.1"/>
    <property type="molecule type" value="Genomic_DNA"/>
</dbReference>
<feature type="compositionally biased region" description="Basic and acidic residues" evidence="1">
    <location>
        <begin position="147"/>
        <end position="157"/>
    </location>
</feature>
<feature type="region of interest" description="Disordered" evidence="1">
    <location>
        <begin position="135"/>
        <end position="169"/>
    </location>
</feature>
<feature type="region of interest" description="Disordered" evidence="1">
    <location>
        <begin position="680"/>
        <end position="707"/>
    </location>
</feature>
<feature type="compositionally biased region" description="Low complexity" evidence="1">
    <location>
        <begin position="684"/>
        <end position="707"/>
    </location>
</feature>
<dbReference type="AlphaFoldDB" id="A0A261EQL0"/>
<feature type="transmembrane region" description="Helical" evidence="2">
    <location>
        <begin position="287"/>
        <end position="306"/>
    </location>
</feature>
<reference evidence="3 4" key="1">
    <citation type="journal article" date="2017" name="BMC Genomics">
        <title>Comparative genomic and phylogenomic analyses of the Bifidobacteriaceae family.</title>
        <authorList>
            <person name="Lugli G.A."/>
            <person name="Milani C."/>
            <person name="Turroni F."/>
            <person name="Duranti S."/>
            <person name="Mancabelli L."/>
            <person name="Mangifesta M."/>
            <person name="Ferrario C."/>
            <person name="Modesto M."/>
            <person name="Mattarelli P."/>
            <person name="Jiri K."/>
            <person name="van Sinderen D."/>
            <person name="Ventura M."/>
        </authorList>
    </citation>
    <scope>NUCLEOTIDE SEQUENCE [LARGE SCALE GENOMIC DNA]</scope>
    <source>
        <strain evidence="3 4">DSM 24742</strain>
    </source>
</reference>
<dbReference type="Proteomes" id="UP000216725">
    <property type="component" value="Unassembled WGS sequence"/>
</dbReference>
<sequence>MRSVPTNASDDAAQRENVAMQPEMPPTPSEMPPNQHSSSECDTPENPGVSRSVVMPITLSGGDMALCIVIGVILGTVYAIGHEFTAWGGVFTIRSLKLWSLAGMMSAGMAVFLYALLLAWNAYLRSVATRDAVSSSASPSSAARTPDSTRHASERRVSSSSHPASSRPASAARRAFHAAARWLSGLGPHPRRALFLALILLCWIPAFIAFFPGNFNDDGPLQSAEFLNGHVINLQWPAAHTLILSACLRLGFALAGTGSAGVTIYAVLQSVLMAFALAFAADRLLRWRVPGIVVTLAMLVTVANPVVQAFAMSTVKDALFSAFFVIVAVLVADVLRRPMALKSAGFTAFFVLNCAMAVLLRKQMLYVFLIVAVILLIVANRGKARLYLARAIAIVLAVVLVFNTVIGLFPTRKPGIRDMVSVPDQQIAAVFFTAHDSLSAGDMAAIGEYYETDRWQEAYDNGPVQLNGSDVPSYLAVKDGLPYGYLPFIADYANWALKDDALKANPAGFLALWMRLGREYPGIYAQALVQQENAYFYPGAPVEANTWVAMSGWNSVNFVIEGFGDKQPVDYHTVPGKPAGLVTWYDDAALRLFRGHGLLARWVAPGLVFTILLVSLAMTLARRKFRLRMVWCVVPWLVVALYWCTSLLAPVASIRLALPTVVTIPVLLCLPWMRAQEAQKADDAPAATPAPAAPAPAQDAQDAQDAR</sequence>
<feature type="transmembrane region" description="Helical" evidence="2">
    <location>
        <begin position="341"/>
        <end position="360"/>
    </location>
</feature>
<evidence type="ECO:0000313" key="3">
    <source>
        <dbReference type="EMBL" id="OZG49141.1"/>
    </source>
</evidence>
<accession>A0A261EQL0</accession>
<keyword evidence="2" id="KW-1133">Transmembrane helix</keyword>
<dbReference type="InterPro" id="IPR046062">
    <property type="entry name" value="DUF6020"/>
</dbReference>
<feature type="transmembrane region" description="Helical" evidence="2">
    <location>
        <begin position="388"/>
        <end position="409"/>
    </location>
</feature>
<feature type="region of interest" description="Disordered" evidence="1">
    <location>
        <begin position="1"/>
        <end position="49"/>
    </location>
</feature>
<evidence type="ECO:0000313" key="4">
    <source>
        <dbReference type="Proteomes" id="UP000216725"/>
    </source>
</evidence>
<feature type="transmembrane region" description="Helical" evidence="2">
    <location>
        <begin position="193"/>
        <end position="214"/>
    </location>
</feature>
<keyword evidence="2" id="KW-0812">Transmembrane</keyword>
<gene>
    <name evidence="3" type="ORF">PSRA_1701</name>
</gene>
<feature type="transmembrane region" description="Helical" evidence="2">
    <location>
        <begin position="656"/>
        <end position="673"/>
    </location>
</feature>
<feature type="transmembrane region" description="Helical" evidence="2">
    <location>
        <begin position="365"/>
        <end position="382"/>
    </location>
</feature>
<feature type="transmembrane region" description="Helical" evidence="2">
    <location>
        <begin position="627"/>
        <end position="644"/>
    </location>
</feature>
<feature type="transmembrane region" description="Helical" evidence="2">
    <location>
        <begin position="599"/>
        <end position="621"/>
    </location>
</feature>
<evidence type="ECO:0000256" key="1">
    <source>
        <dbReference type="SAM" id="MobiDB-lite"/>
    </source>
</evidence>
<feature type="transmembrane region" description="Helical" evidence="2">
    <location>
        <begin position="101"/>
        <end position="120"/>
    </location>
</feature>
<comment type="caution">
    <text evidence="3">The sequence shown here is derived from an EMBL/GenBank/DDBJ whole genome shotgun (WGS) entry which is preliminary data.</text>
</comment>
<feature type="compositionally biased region" description="Low complexity" evidence="1">
    <location>
        <begin position="158"/>
        <end position="169"/>
    </location>
</feature>
<feature type="compositionally biased region" description="Low complexity" evidence="1">
    <location>
        <begin position="135"/>
        <end position="146"/>
    </location>
</feature>
<feature type="transmembrane region" description="Helical" evidence="2">
    <location>
        <begin position="64"/>
        <end position="81"/>
    </location>
</feature>
<organism evidence="3 4">
    <name type="scientific">Pseudoscardovia radai</name>
    <dbReference type="NCBI Taxonomy" id="987066"/>
    <lineage>
        <taxon>Bacteria</taxon>
        <taxon>Bacillati</taxon>
        <taxon>Actinomycetota</taxon>
        <taxon>Actinomycetes</taxon>
        <taxon>Bifidobacteriales</taxon>
        <taxon>Bifidobacteriaceae</taxon>
        <taxon>Pseudoscardovia</taxon>
    </lineage>
</organism>
<evidence type="ECO:0000256" key="2">
    <source>
        <dbReference type="SAM" id="Phobius"/>
    </source>
</evidence>
<keyword evidence="4" id="KW-1185">Reference proteome</keyword>
<proteinExistence type="predicted"/>